<dbReference type="Proteomes" id="UP000676336">
    <property type="component" value="Unassembled WGS sequence"/>
</dbReference>
<proteinExistence type="predicted"/>
<reference evidence="2" key="1">
    <citation type="submission" date="2021-02" db="EMBL/GenBank/DDBJ databases">
        <authorList>
            <person name="Nowell W R."/>
        </authorList>
    </citation>
    <scope>NUCLEOTIDE SEQUENCE</scope>
</reference>
<evidence type="ECO:0000313" key="3">
    <source>
        <dbReference type="Proteomes" id="UP000676336"/>
    </source>
</evidence>
<gene>
    <name evidence="2" type="ORF">SMN809_LOCUS41899</name>
</gene>
<evidence type="ECO:0000256" key="1">
    <source>
        <dbReference type="SAM" id="MobiDB-lite"/>
    </source>
</evidence>
<comment type="caution">
    <text evidence="2">The sequence shown here is derived from an EMBL/GenBank/DDBJ whole genome shotgun (WGS) entry which is preliminary data.</text>
</comment>
<sequence>MSDPLLSTDKDDVNNHNEATNPTHSSIERNDEEEKQKQAQQQINCLSELTLAESD</sequence>
<dbReference type="EMBL" id="CAJOBI010119492">
    <property type="protein sequence ID" value="CAF4671274.1"/>
    <property type="molecule type" value="Genomic_DNA"/>
</dbReference>
<organism evidence="2 3">
    <name type="scientific">Rotaria magnacalcarata</name>
    <dbReference type="NCBI Taxonomy" id="392030"/>
    <lineage>
        <taxon>Eukaryota</taxon>
        <taxon>Metazoa</taxon>
        <taxon>Spiralia</taxon>
        <taxon>Gnathifera</taxon>
        <taxon>Rotifera</taxon>
        <taxon>Eurotatoria</taxon>
        <taxon>Bdelloidea</taxon>
        <taxon>Philodinida</taxon>
        <taxon>Philodinidae</taxon>
        <taxon>Rotaria</taxon>
    </lineage>
</organism>
<feature type="compositionally biased region" description="Polar residues" evidence="1">
    <location>
        <begin position="16"/>
        <end position="25"/>
    </location>
</feature>
<feature type="compositionally biased region" description="Basic and acidic residues" evidence="1">
    <location>
        <begin position="26"/>
        <end position="37"/>
    </location>
</feature>
<protein>
    <submittedName>
        <fullName evidence="2">Uncharacterized protein</fullName>
    </submittedName>
</protein>
<feature type="non-terminal residue" evidence="2">
    <location>
        <position position="55"/>
    </location>
</feature>
<accession>A0A8S2ZXT7</accession>
<evidence type="ECO:0000313" key="2">
    <source>
        <dbReference type="EMBL" id="CAF4671274.1"/>
    </source>
</evidence>
<dbReference type="AlphaFoldDB" id="A0A8S2ZXT7"/>
<name>A0A8S2ZXT7_9BILA</name>
<feature type="region of interest" description="Disordered" evidence="1">
    <location>
        <begin position="1"/>
        <end position="55"/>
    </location>
</feature>